<sequence length="329" mass="37869">MITYYFKIAARNLWKNKSFSAITIFGLAIGLATCILITLFVTDELSYDKFHRNYDRIYRINADFLVNGNTFRERHSPALFGEVLQHDYPQIEKYCRITLQGGVLVTRGQETIAEQHACFGDSSLFDVFTLPMLAGDAKTALREPSGLVISEKIAKKYFNSIDVVGKTLRLDNQSDYIVTGVIKDVPAQSHVHFDFIRAMAGVPESRQDQWMADNFTTYVRVRPGTTKAQLDGFLATATERYMDEPLRKMVGSSIADLKAKGEHFGYNAIRIDQIHFTFRPGQRSRAFGQHPVCIHLYRGRHYYPARRLCEFHEPFHRTFRLPRERSRHA</sequence>
<name>A0ABY6J884_9BACT</name>
<dbReference type="PANTHER" id="PTHR30572:SF18">
    <property type="entry name" value="ABC-TYPE MACROLIDE FAMILY EXPORT SYSTEM PERMEASE COMPONENT 2"/>
    <property type="match status" value="1"/>
</dbReference>
<dbReference type="PANTHER" id="PTHR30572">
    <property type="entry name" value="MEMBRANE COMPONENT OF TRANSPORTER-RELATED"/>
    <property type="match status" value="1"/>
</dbReference>
<keyword evidence="1" id="KW-1133">Transmembrane helix</keyword>
<keyword evidence="1" id="KW-0472">Membrane</keyword>
<dbReference type="Pfam" id="PF12704">
    <property type="entry name" value="MacB_PCD"/>
    <property type="match status" value="1"/>
</dbReference>
<evidence type="ECO:0000256" key="1">
    <source>
        <dbReference type="SAM" id="Phobius"/>
    </source>
</evidence>
<dbReference type="InterPro" id="IPR050250">
    <property type="entry name" value="Macrolide_Exporter_MacB"/>
</dbReference>
<dbReference type="Proteomes" id="UP001162741">
    <property type="component" value="Chromosome"/>
</dbReference>
<dbReference type="RefSeq" id="WP_264283524.1">
    <property type="nucleotide sequence ID" value="NZ_CP107006.1"/>
</dbReference>
<feature type="domain" description="MacB-like periplasmic core" evidence="2">
    <location>
        <begin position="20"/>
        <end position="230"/>
    </location>
</feature>
<gene>
    <name evidence="3" type="ORF">MKQ68_12125</name>
</gene>
<proteinExistence type="predicted"/>
<accession>A0ABY6J884</accession>
<organism evidence="3 4">
    <name type="scientific">Chitinophaga horti</name>
    <dbReference type="NCBI Taxonomy" id="2920382"/>
    <lineage>
        <taxon>Bacteria</taxon>
        <taxon>Pseudomonadati</taxon>
        <taxon>Bacteroidota</taxon>
        <taxon>Chitinophagia</taxon>
        <taxon>Chitinophagales</taxon>
        <taxon>Chitinophagaceae</taxon>
        <taxon>Chitinophaga</taxon>
    </lineage>
</organism>
<evidence type="ECO:0000313" key="4">
    <source>
        <dbReference type="Proteomes" id="UP001162741"/>
    </source>
</evidence>
<reference evidence="3" key="1">
    <citation type="submission" date="2022-10" db="EMBL/GenBank/DDBJ databases">
        <title>Chitinophaga sp. nov., isolated from soil.</title>
        <authorList>
            <person name="Jeon C.O."/>
        </authorList>
    </citation>
    <scope>NUCLEOTIDE SEQUENCE</scope>
    <source>
        <strain evidence="3">R8</strain>
    </source>
</reference>
<keyword evidence="1" id="KW-0812">Transmembrane</keyword>
<dbReference type="EMBL" id="CP107006">
    <property type="protein sequence ID" value="UYQ95848.1"/>
    <property type="molecule type" value="Genomic_DNA"/>
</dbReference>
<evidence type="ECO:0000259" key="2">
    <source>
        <dbReference type="Pfam" id="PF12704"/>
    </source>
</evidence>
<keyword evidence="4" id="KW-1185">Reference proteome</keyword>
<feature type="transmembrane region" description="Helical" evidence="1">
    <location>
        <begin position="21"/>
        <end position="41"/>
    </location>
</feature>
<dbReference type="InterPro" id="IPR025857">
    <property type="entry name" value="MacB_PCD"/>
</dbReference>
<protein>
    <submittedName>
        <fullName evidence="3">ABC transporter permease</fullName>
    </submittedName>
</protein>
<evidence type="ECO:0000313" key="3">
    <source>
        <dbReference type="EMBL" id="UYQ95848.1"/>
    </source>
</evidence>